<gene>
    <name evidence="3" type="ORF">BJ978_002850</name>
</gene>
<dbReference type="Proteomes" id="UP001139722">
    <property type="component" value="Unassembled WGS sequence"/>
</dbReference>
<reference evidence="3" key="1">
    <citation type="submission" date="2022-06" db="EMBL/GenBank/DDBJ databases">
        <title>Sequencing the genomes of 1000 actinobacteria strains.</title>
        <authorList>
            <person name="Klenk H.-P."/>
        </authorList>
    </citation>
    <scope>NUCLEOTIDE SEQUENCE</scope>
    <source>
        <strain evidence="3">DSM 22016</strain>
    </source>
</reference>
<dbReference type="EC" id="3.4.16.4" evidence="3"/>
<evidence type="ECO:0000259" key="2">
    <source>
        <dbReference type="Pfam" id="PF00768"/>
    </source>
</evidence>
<name>A0A9X2KD09_9MICO</name>
<dbReference type="Pfam" id="PF00768">
    <property type="entry name" value="Peptidase_S11"/>
    <property type="match status" value="1"/>
</dbReference>
<dbReference type="GO" id="GO:0009002">
    <property type="term" value="F:serine-type D-Ala-D-Ala carboxypeptidase activity"/>
    <property type="evidence" value="ECO:0007669"/>
    <property type="project" value="UniProtKB-EC"/>
</dbReference>
<dbReference type="GO" id="GO:0006508">
    <property type="term" value="P:proteolysis"/>
    <property type="evidence" value="ECO:0007669"/>
    <property type="project" value="InterPro"/>
</dbReference>
<dbReference type="OrthoDB" id="5241551at2"/>
<sequence length="418" mass="42774">MRSPARVIGIIVGSLVILGLGLYAPAMLLGPLPTVTVRTDPTVVALPEAAALALPEAGASALALAETDGTSTLLATSGSEETVPMGGAAKLVTVLVTLDSLPLPDSADGVGPMIKIGPADYTNYLKYVAEDTRTLQVSPGDSWSERDVVRAILLTSSNNHADTLVRWAFGGVPAYTDAANAWLAEHGFTATHVDDATGLSGDNVSTAAEVAALASLALSDPAIAAILEQPGTAPLGAHTTPDLVDRDSDDGVREITRAYTDQAGLSEVFATALTGDGDAGPQHMVGVMLMMPDYETLDPAIEAAVASVTEASAPVTVIAEGAAYAVAESAWGESADVVATVSRADAPWGSQFGDPDVVVDEFSTSSNSRDVGRVTVSTDADSVSSPLRLTEAISDPGPIWRLTHPFAIIGAFLDEQAG</sequence>
<proteinExistence type="predicted"/>
<evidence type="ECO:0000313" key="4">
    <source>
        <dbReference type="Proteomes" id="UP001139722"/>
    </source>
</evidence>
<dbReference type="AlphaFoldDB" id="A0A9X2KD09"/>
<keyword evidence="3" id="KW-0121">Carboxypeptidase</keyword>
<accession>A0A9X2KD09</accession>
<keyword evidence="1" id="KW-0472">Membrane</keyword>
<keyword evidence="1" id="KW-0812">Transmembrane</keyword>
<keyword evidence="3" id="KW-0378">Hydrolase</keyword>
<dbReference type="SUPFAM" id="SSF56601">
    <property type="entry name" value="beta-lactamase/transpeptidase-like"/>
    <property type="match status" value="1"/>
</dbReference>
<dbReference type="EMBL" id="JAMZDY010000001">
    <property type="protein sequence ID" value="MCP2372174.1"/>
    <property type="molecule type" value="Genomic_DNA"/>
</dbReference>
<keyword evidence="4" id="KW-1185">Reference proteome</keyword>
<comment type="caution">
    <text evidence="3">The sequence shown here is derived from an EMBL/GenBank/DDBJ whole genome shotgun (WGS) entry which is preliminary data.</text>
</comment>
<dbReference type="Gene3D" id="3.40.710.10">
    <property type="entry name" value="DD-peptidase/beta-lactamase superfamily"/>
    <property type="match status" value="1"/>
</dbReference>
<keyword evidence="1" id="KW-1133">Transmembrane helix</keyword>
<keyword evidence="3" id="KW-0645">Protease</keyword>
<evidence type="ECO:0000313" key="3">
    <source>
        <dbReference type="EMBL" id="MCP2372174.1"/>
    </source>
</evidence>
<evidence type="ECO:0000256" key="1">
    <source>
        <dbReference type="SAM" id="Phobius"/>
    </source>
</evidence>
<feature type="transmembrane region" description="Helical" evidence="1">
    <location>
        <begin position="7"/>
        <end position="29"/>
    </location>
</feature>
<dbReference type="InterPro" id="IPR012338">
    <property type="entry name" value="Beta-lactam/transpept-like"/>
</dbReference>
<feature type="domain" description="Peptidase S11 D-alanyl-D-alanine carboxypeptidase A N-terminal" evidence="2">
    <location>
        <begin position="69"/>
        <end position="219"/>
    </location>
</feature>
<dbReference type="RefSeq" id="WP_156997708.1">
    <property type="nucleotide sequence ID" value="NZ_BAAANU010000004.1"/>
</dbReference>
<organism evidence="3 4">
    <name type="scientific">Agromyces terreus</name>
    <dbReference type="NCBI Taxonomy" id="424795"/>
    <lineage>
        <taxon>Bacteria</taxon>
        <taxon>Bacillati</taxon>
        <taxon>Actinomycetota</taxon>
        <taxon>Actinomycetes</taxon>
        <taxon>Micrococcales</taxon>
        <taxon>Microbacteriaceae</taxon>
        <taxon>Agromyces</taxon>
    </lineage>
</organism>
<dbReference type="InterPro" id="IPR001967">
    <property type="entry name" value="Peptidase_S11_N"/>
</dbReference>
<protein>
    <submittedName>
        <fullName evidence="3">D-alanyl-D-alanine carboxypeptidase (Penicillin-binding protein 5/6)</fullName>
        <ecNumber evidence="3">3.4.16.4</ecNumber>
    </submittedName>
</protein>